<evidence type="ECO:0000256" key="2">
    <source>
        <dbReference type="SAM" id="Phobius"/>
    </source>
</evidence>
<feature type="transmembrane region" description="Helical" evidence="2">
    <location>
        <begin position="137"/>
        <end position="155"/>
    </location>
</feature>
<gene>
    <name evidence="3" type="ORF">DQP57_20395</name>
</gene>
<name>A0A329LJP7_9MYCO</name>
<proteinExistence type="predicted"/>
<keyword evidence="2" id="KW-0472">Membrane</keyword>
<dbReference type="RefSeq" id="WP_112634519.1">
    <property type="nucleotide sequence ID" value="NZ_QMEV01000056.1"/>
</dbReference>
<feature type="transmembrane region" description="Helical" evidence="2">
    <location>
        <begin position="161"/>
        <end position="181"/>
    </location>
</feature>
<dbReference type="Proteomes" id="UP000250915">
    <property type="component" value="Unassembled WGS sequence"/>
</dbReference>
<comment type="caution">
    <text evidence="3">The sequence shown here is derived from an EMBL/GenBank/DDBJ whole genome shotgun (WGS) entry which is preliminary data.</text>
</comment>
<dbReference type="OrthoDB" id="5194448at2"/>
<accession>A0A329LJP7</accession>
<dbReference type="InterPro" id="IPR021403">
    <property type="entry name" value="DUF3043"/>
</dbReference>
<evidence type="ECO:0000313" key="4">
    <source>
        <dbReference type="Proteomes" id="UP000250915"/>
    </source>
</evidence>
<evidence type="ECO:0000256" key="1">
    <source>
        <dbReference type="SAM" id="MobiDB-lite"/>
    </source>
</evidence>
<evidence type="ECO:0000313" key="3">
    <source>
        <dbReference type="EMBL" id="RAV06883.1"/>
    </source>
</evidence>
<feature type="compositionally biased region" description="Low complexity" evidence="1">
    <location>
        <begin position="61"/>
        <end position="71"/>
    </location>
</feature>
<keyword evidence="2" id="KW-1133">Transmembrane helix</keyword>
<sequence length="230" mass="25100">MKLLGRKKGQDTDLDENAAAAAVAGVAGASGDATREAQRTGPKGRPTPKRNEARRSGRKGPVAPAPMTAAEARARRKSLAGPKLSREERRAAKAAGRAGMSERRAKMMAGEEGYLLPRDQGPIRRYVRDVVDSRRNLLGLFMPSTLFLMFVMFGVPQLQLWVSPAMLVLMAVMSVDGLILGRKVSRLVDVKFPNNTESRWKLGLYAAGRASQMRRLRAPRPQVKHGASVD</sequence>
<organism evidence="3 4">
    <name type="scientific">Mycobacterium colombiense</name>
    <dbReference type="NCBI Taxonomy" id="339268"/>
    <lineage>
        <taxon>Bacteria</taxon>
        <taxon>Bacillati</taxon>
        <taxon>Actinomycetota</taxon>
        <taxon>Actinomycetes</taxon>
        <taxon>Mycobacteriales</taxon>
        <taxon>Mycobacteriaceae</taxon>
        <taxon>Mycobacterium</taxon>
        <taxon>Mycobacterium avium complex (MAC)</taxon>
    </lineage>
</organism>
<protein>
    <submittedName>
        <fullName evidence="3">DUF3043 domain-containing protein</fullName>
    </submittedName>
</protein>
<dbReference type="Pfam" id="PF11241">
    <property type="entry name" value="DUF3043"/>
    <property type="match status" value="1"/>
</dbReference>
<feature type="region of interest" description="Disordered" evidence="1">
    <location>
        <begin position="23"/>
        <end position="103"/>
    </location>
</feature>
<keyword evidence="2" id="KW-0812">Transmembrane</keyword>
<reference evidence="3 4" key="1">
    <citation type="submission" date="2018-06" db="EMBL/GenBank/DDBJ databases">
        <title>NTM in soil in Japan.</title>
        <authorList>
            <person name="Ohya K."/>
        </authorList>
    </citation>
    <scope>NUCLEOTIDE SEQUENCE [LARGE SCALE GENOMIC DNA]</scope>
    <source>
        <strain evidence="3 4">GF28</strain>
    </source>
</reference>
<dbReference type="AlphaFoldDB" id="A0A329LJP7"/>
<dbReference type="EMBL" id="QMEV01000056">
    <property type="protein sequence ID" value="RAV06883.1"/>
    <property type="molecule type" value="Genomic_DNA"/>
</dbReference>